<reference evidence="1 2" key="1">
    <citation type="submission" date="2016-11" db="EMBL/GenBank/DDBJ databases">
        <authorList>
            <person name="Jaros S."/>
            <person name="Januszkiewicz K."/>
            <person name="Wedrychowicz H."/>
        </authorList>
    </citation>
    <scope>NUCLEOTIDE SEQUENCE [LARGE SCALE GENOMIC DNA]</scope>
    <source>
        <strain evidence="1 2">DSM 16917</strain>
    </source>
</reference>
<dbReference type="InterPro" id="IPR010869">
    <property type="entry name" value="DUF1501"/>
</dbReference>
<dbReference type="RefSeq" id="WP_067659970.1">
    <property type="nucleotide sequence ID" value="NZ_FQXG01000008.1"/>
</dbReference>
<accession>A0A1M5YTF5</accession>
<name>A0A1M5YTF5_9GAMM</name>
<proteinExistence type="predicted"/>
<dbReference type="OrthoDB" id="9779968at2"/>
<keyword evidence="2" id="KW-1185">Reference proteome</keyword>
<evidence type="ECO:0000313" key="1">
    <source>
        <dbReference type="EMBL" id="SHI15407.1"/>
    </source>
</evidence>
<protein>
    <submittedName>
        <fullName evidence="1">Uncharacterized conserved protein, DUF1501 family</fullName>
    </submittedName>
</protein>
<dbReference type="EMBL" id="FQXG01000008">
    <property type="protein sequence ID" value="SHI15407.1"/>
    <property type="molecule type" value="Genomic_DNA"/>
</dbReference>
<gene>
    <name evidence="1" type="ORF">SAMN02745129_4430</name>
</gene>
<organism evidence="1 2">
    <name type="scientific">Ferrimonas marina</name>
    <dbReference type="NCBI Taxonomy" id="299255"/>
    <lineage>
        <taxon>Bacteria</taxon>
        <taxon>Pseudomonadati</taxon>
        <taxon>Pseudomonadota</taxon>
        <taxon>Gammaproteobacteria</taxon>
        <taxon>Alteromonadales</taxon>
        <taxon>Ferrimonadaceae</taxon>
        <taxon>Ferrimonas</taxon>
    </lineage>
</organism>
<sequence length="352" mass="38283">MDRRHFLQCSGAALALTALPIKTWATSARPERFIWITLRGGWDGLAVVAPLADPEYLKARPGLSKQLKQAKPVPLERGFVLHPALQFAAERFAARQACAHLAVATDYRQRSHFDGQAVLESGTVHARHGWLNTLAQALDAPAEAVGPRKPLLAQGPHPVAHQIHNRLASPTEQRLALLREWYRDEPRLSGLLQQAQALPEQQPGKMSAQARSLAEAMAQEQGPVLAALELSGWDSHANQHGQLNRALKQLDEVVAALVTGLGPRWQHSQIWIGSEFGRTVAENGTRGTDHGTGGLALQLSGAGGLPSLSGDWPGLAPSQRYQGRDLQPTQPLHPLLQRQLSRHFGQSLPALI</sequence>
<dbReference type="Pfam" id="PF07394">
    <property type="entry name" value="DUF1501"/>
    <property type="match status" value="1"/>
</dbReference>
<evidence type="ECO:0000313" key="2">
    <source>
        <dbReference type="Proteomes" id="UP000184268"/>
    </source>
</evidence>
<dbReference type="AlphaFoldDB" id="A0A1M5YTF5"/>
<dbReference type="STRING" id="299255.SAMN02745129_4430"/>
<dbReference type="Proteomes" id="UP000184268">
    <property type="component" value="Unassembled WGS sequence"/>
</dbReference>